<dbReference type="Proteomes" id="UP000741013">
    <property type="component" value="Unassembled WGS sequence"/>
</dbReference>
<dbReference type="PROSITE" id="PS50887">
    <property type="entry name" value="GGDEF"/>
    <property type="match status" value="1"/>
</dbReference>
<keyword evidence="3" id="KW-1185">Reference proteome</keyword>
<dbReference type="CDD" id="cd01949">
    <property type="entry name" value="GGDEF"/>
    <property type="match status" value="1"/>
</dbReference>
<gene>
    <name evidence="2" type="ORF">JOM49_002751</name>
</gene>
<accession>A0ABS4PP60</accession>
<sequence length="196" mass="20996">MPGAVRTADRGLCCELCGEPLGYRAMDRLTGLPGRWEWDHQAGHALQGLAHRPGVVLLVDLDRFQAINDAHGHLAGDTVLTSVALALRNTVRDGDILGRFGGHDGDEFLVFLPATRLEQGLSVARDIRTRIRTIVVTVRSAIGHTVVIEELTSSIGVGLHHPGLGTGLRELVGEASSALQIAKRSGRDRISLPPVT</sequence>
<name>A0ABS4PP60_9PSEU</name>
<organism evidence="2 3">
    <name type="scientific">Amycolatopsis magusensis</name>
    <dbReference type="NCBI Taxonomy" id="882444"/>
    <lineage>
        <taxon>Bacteria</taxon>
        <taxon>Bacillati</taxon>
        <taxon>Actinomycetota</taxon>
        <taxon>Actinomycetes</taxon>
        <taxon>Pseudonocardiales</taxon>
        <taxon>Pseudonocardiaceae</taxon>
        <taxon>Amycolatopsis</taxon>
    </lineage>
</organism>
<dbReference type="InterPro" id="IPR029787">
    <property type="entry name" value="Nucleotide_cyclase"/>
</dbReference>
<comment type="caution">
    <text evidence="2">The sequence shown here is derived from an EMBL/GenBank/DDBJ whole genome shotgun (WGS) entry which is preliminary data.</text>
</comment>
<dbReference type="NCBIfam" id="TIGR00254">
    <property type="entry name" value="GGDEF"/>
    <property type="match status" value="1"/>
</dbReference>
<evidence type="ECO:0000313" key="3">
    <source>
        <dbReference type="Proteomes" id="UP000741013"/>
    </source>
</evidence>
<dbReference type="RefSeq" id="WP_209664670.1">
    <property type="nucleotide sequence ID" value="NZ_JAGGMS010000001.1"/>
</dbReference>
<dbReference type="InterPro" id="IPR000160">
    <property type="entry name" value="GGDEF_dom"/>
</dbReference>
<dbReference type="InterPro" id="IPR050469">
    <property type="entry name" value="Diguanylate_Cyclase"/>
</dbReference>
<dbReference type="Pfam" id="PF00990">
    <property type="entry name" value="GGDEF"/>
    <property type="match status" value="1"/>
</dbReference>
<proteinExistence type="predicted"/>
<dbReference type="InterPro" id="IPR043128">
    <property type="entry name" value="Rev_trsase/Diguanyl_cyclase"/>
</dbReference>
<dbReference type="EMBL" id="JAGGMS010000001">
    <property type="protein sequence ID" value="MBP2181225.1"/>
    <property type="molecule type" value="Genomic_DNA"/>
</dbReference>
<dbReference type="PANTHER" id="PTHR45138:SF9">
    <property type="entry name" value="DIGUANYLATE CYCLASE DGCM-RELATED"/>
    <property type="match status" value="1"/>
</dbReference>
<dbReference type="PANTHER" id="PTHR45138">
    <property type="entry name" value="REGULATORY COMPONENTS OF SENSORY TRANSDUCTION SYSTEM"/>
    <property type="match status" value="1"/>
</dbReference>
<dbReference type="SUPFAM" id="SSF55073">
    <property type="entry name" value="Nucleotide cyclase"/>
    <property type="match status" value="1"/>
</dbReference>
<dbReference type="Gene3D" id="3.30.70.270">
    <property type="match status" value="1"/>
</dbReference>
<evidence type="ECO:0000313" key="2">
    <source>
        <dbReference type="EMBL" id="MBP2181225.1"/>
    </source>
</evidence>
<reference evidence="2 3" key="1">
    <citation type="submission" date="2021-03" db="EMBL/GenBank/DDBJ databases">
        <title>Sequencing the genomes of 1000 actinobacteria strains.</title>
        <authorList>
            <person name="Klenk H.-P."/>
        </authorList>
    </citation>
    <scope>NUCLEOTIDE SEQUENCE [LARGE SCALE GENOMIC DNA]</scope>
    <source>
        <strain evidence="2 3">DSM 45510</strain>
    </source>
</reference>
<dbReference type="SMART" id="SM00267">
    <property type="entry name" value="GGDEF"/>
    <property type="match status" value="1"/>
</dbReference>
<protein>
    <submittedName>
        <fullName evidence="2">Diguanylate cyclase (GGDEF)-like protein</fullName>
    </submittedName>
</protein>
<evidence type="ECO:0000259" key="1">
    <source>
        <dbReference type="PROSITE" id="PS50887"/>
    </source>
</evidence>
<feature type="domain" description="GGDEF" evidence="1">
    <location>
        <begin position="52"/>
        <end position="195"/>
    </location>
</feature>